<proteinExistence type="predicted"/>
<feature type="region of interest" description="Disordered" evidence="1">
    <location>
        <begin position="702"/>
        <end position="731"/>
    </location>
</feature>
<dbReference type="InParanoid" id="A0A1Y2BGF0"/>
<dbReference type="Proteomes" id="UP000193986">
    <property type="component" value="Unassembled WGS sequence"/>
</dbReference>
<name>A0A1Y2BGF0_9TREE</name>
<feature type="region of interest" description="Disordered" evidence="1">
    <location>
        <begin position="927"/>
        <end position="986"/>
    </location>
</feature>
<reference evidence="2 3" key="1">
    <citation type="submission" date="2016-07" db="EMBL/GenBank/DDBJ databases">
        <title>Pervasive Adenine N6-methylation of Active Genes in Fungi.</title>
        <authorList>
            <consortium name="DOE Joint Genome Institute"/>
            <person name="Mondo S.J."/>
            <person name="Dannebaum R.O."/>
            <person name="Kuo R.C."/>
            <person name="Labutti K."/>
            <person name="Haridas S."/>
            <person name="Kuo A."/>
            <person name="Salamov A."/>
            <person name="Ahrendt S.R."/>
            <person name="Lipzen A."/>
            <person name="Sullivan W."/>
            <person name="Andreopoulos W.B."/>
            <person name="Clum A."/>
            <person name="Lindquist E."/>
            <person name="Daum C."/>
            <person name="Ramamoorthy G.K."/>
            <person name="Gryganskyi A."/>
            <person name="Culley D."/>
            <person name="Magnuson J.K."/>
            <person name="James T.Y."/>
            <person name="O'Malley M.A."/>
            <person name="Stajich J.E."/>
            <person name="Spatafora J.W."/>
            <person name="Visel A."/>
            <person name="Grigoriev I.V."/>
        </authorList>
    </citation>
    <scope>NUCLEOTIDE SEQUENCE [LARGE SCALE GENOMIC DNA]</scope>
    <source>
        <strain evidence="2 3">68-887.2</strain>
    </source>
</reference>
<evidence type="ECO:0000313" key="3">
    <source>
        <dbReference type="Proteomes" id="UP000193986"/>
    </source>
</evidence>
<feature type="region of interest" description="Disordered" evidence="1">
    <location>
        <begin position="414"/>
        <end position="438"/>
    </location>
</feature>
<feature type="compositionally biased region" description="Polar residues" evidence="1">
    <location>
        <begin position="414"/>
        <end position="429"/>
    </location>
</feature>
<feature type="compositionally biased region" description="Low complexity" evidence="1">
    <location>
        <begin position="268"/>
        <end position="309"/>
    </location>
</feature>
<accession>A0A1Y2BGF0</accession>
<organism evidence="2 3">
    <name type="scientific">Naematelia encephala</name>
    <dbReference type="NCBI Taxonomy" id="71784"/>
    <lineage>
        <taxon>Eukaryota</taxon>
        <taxon>Fungi</taxon>
        <taxon>Dikarya</taxon>
        <taxon>Basidiomycota</taxon>
        <taxon>Agaricomycotina</taxon>
        <taxon>Tremellomycetes</taxon>
        <taxon>Tremellales</taxon>
        <taxon>Naemateliaceae</taxon>
        <taxon>Naematelia</taxon>
    </lineage>
</organism>
<protein>
    <submittedName>
        <fullName evidence="2">Uncharacterized protein</fullName>
    </submittedName>
</protein>
<evidence type="ECO:0000256" key="1">
    <source>
        <dbReference type="SAM" id="MobiDB-lite"/>
    </source>
</evidence>
<feature type="region of interest" description="Disordered" evidence="1">
    <location>
        <begin position="484"/>
        <end position="589"/>
    </location>
</feature>
<feature type="region of interest" description="Disordered" evidence="1">
    <location>
        <begin position="857"/>
        <end position="891"/>
    </location>
</feature>
<feature type="compositionally biased region" description="Polar residues" evidence="1">
    <location>
        <begin position="251"/>
        <end position="262"/>
    </location>
</feature>
<feature type="non-terminal residue" evidence="2">
    <location>
        <position position="986"/>
    </location>
</feature>
<keyword evidence="3" id="KW-1185">Reference proteome</keyword>
<dbReference type="EMBL" id="MCFC01000007">
    <property type="protein sequence ID" value="ORY33155.1"/>
    <property type="molecule type" value="Genomic_DNA"/>
</dbReference>
<feature type="compositionally biased region" description="Polar residues" evidence="1">
    <location>
        <begin position="709"/>
        <end position="718"/>
    </location>
</feature>
<comment type="caution">
    <text evidence="2">The sequence shown here is derived from an EMBL/GenBank/DDBJ whole genome shotgun (WGS) entry which is preliminary data.</text>
</comment>
<feature type="compositionally biased region" description="Basic and acidic residues" evidence="1">
    <location>
        <begin position="320"/>
        <end position="342"/>
    </location>
</feature>
<dbReference type="AlphaFoldDB" id="A0A1Y2BGF0"/>
<feature type="compositionally biased region" description="Polar residues" evidence="1">
    <location>
        <begin position="857"/>
        <end position="889"/>
    </location>
</feature>
<feature type="region of interest" description="Disordered" evidence="1">
    <location>
        <begin position="151"/>
        <end position="355"/>
    </location>
</feature>
<feature type="compositionally biased region" description="Basic residues" evidence="1">
    <location>
        <begin position="166"/>
        <end position="175"/>
    </location>
</feature>
<feature type="compositionally biased region" description="Basic and acidic residues" evidence="1">
    <location>
        <begin position="973"/>
        <end position="986"/>
    </location>
</feature>
<sequence>MVGSYRLPEHVWSVVQRNKLISTIDAEPNLRDVFFPAPGRTNNPARTQHRHELCLMILSKTEWMRWMKEHDFVEVDQAGELRVSKRWKFRSCPVERCLVWLETQYNIIRPQHRELEEKQGMQGDFLWRDLKTNIENKWYATYYRLKTRHDTPLASSDEGTSQQRPRPSRSRSPAKRRLESRISSAVKRRSDSPSSSPNKRLLVSRSSSRTKRRVNETTTSVSNDGSRSKKRITSLLPVTPAMKASNPPRLGTSSQVAIQINNDDSTSDDAASQAFSDAARSSTSSTSSSSYVSARSRSSSSVSSILHSPSPSPEPVELFPGREQRQRETALDQQRRGVERISRLTSPVSDDDEDMLSGIDDYDDIIASSQNAFLQSSDEQFVIFTRTPEQGAALYIQKSPVLSFAYEIHKPTRSPTVSISSYKQQSGPSSDPVRDRETDAVRSLGQSYNALIDLPEQFVPIHDTGNNGTEDAIMQGTGSDALGILSGGAASRNAPSGPTGSSNASIVNTQTSVHSGRSSSSEPPDDESFRPDTPPLSPRQTGEPPLADFRPNTPPPLPYRSPQSPAATRYRSGSTSLRDISMGAPDKVRKVSPVMERALSNTSLARPDTPPPLLHKISLPGLFRDNHPIAWWRDGSSNKPDAPLNNSVNEQKTLPPIDTAHQARESILPLHPSHLPQKPPTSVRLKKSRLLTTATKPVLTGPRGMVETIQPSSSQNGSLPDPPRLSGAFGFSSVPAPSTFKHLSDSRSSADQDYVPLIHRMQTAQRDSNQVEVPNPHLQPVCSAEPISLINRLNRAELVEPLVSRKSLLSGDGTVKSAGIFGFPGEQNDNRPFLGARPEVATGSIFGATASTSTPICRTTASRTLPRQSDTPTGSAPTSSTFKQASNPFSVEGPHFRITAASQSNNTQPPATSTSLVSLSEAVVEKPSVGESSFTYIPQRPAPLSTRSSNIRSPVRETPRSSIDANRGISGKLNEEHHFPRDVPQQ</sequence>
<feature type="compositionally biased region" description="Polar residues" evidence="1">
    <location>
        <begin position="216"/>
        <end position="225"/>
    </location>
</feature>
<gene>
    <name evidence="2" type="ORF">BCR39DRAFT_521495</name>
</gene>
<evidence type="ECO:0000313" key="2">
    <source>
        <dbReference type="EMBL" id="ORY33155.1"/>
    </source>
</evidence>
<feature type="compositionally biased region" description="Polar residues" evidence="1">
    <location>
        <begin position="493"/>
        <end position="517"/>
    </location>
</feature>